<dbReference type="Gene3D" id="2.80.10.50">
    <property type="match status" value="1"/>
</dbReference>
<sequence>MTTVHRQAKPLARALLSTTVLAAGLLAATTAGAPAHAVPAPEPASAVPAAAQTFKNLQTARCLTNPAGTGGMVNAYACTARTDQKWNVSSIGSYRVLRNVATGLCLDYSNTYDVRAIGCNNGNWQQWLPSRQSDGTIQLINKATGGCLGDGKQTFVQACNSTRRDLRWY</sequence>
<name>A0A7W9JEM1_9ACTN</name>
<keyword evidence="1" id="KW-0732">Signal</keyword>
<protein>
    <recommendedName>
        <fullName evidence="2">Ricin B lectin domain-containing protein</fullName>
    </recommendedName>
</protein>
<evidence type="ECO:0000313" key="3">
    <source>
        <dbReference type="EMBL" id="MBB5840742.1"/>
    </source>
</evidence>
<dbReference type="InterPro" id="IPR000772">
    <property type="entry name" value="Ricin_B_lectin"/>
</dbReference>
<dbReference type="Proteomes" id="UP000549971">
    <property type="component" value="Unassembled WGS sequence"/>
</dbReference>
<gene>
    <name evidence="3" type="ORF">HDA39_007476</name>
</gene>
<organism evidence="3 4">
    <name type="scientific">Kribbella italica</name>
    <dbReference type="NCBI Taxonomy" id="1540520"/>
    <lineage>
        <taxon>Bacteria</taxon>
        <taxon>Bacillati</taxon>
        <taxon>Actinomycetota</taxon>
        <taxon>Actinomycetes</taxon>
        <taxon>Propionibacteriales</taxon>
        <taxon>Kribbellaceae</taxon>
        <taxon>Kribbella</taxon>
    </lineage>
</organism>
<feature type="domain" description="Ricin B lectin" evidence="2">
    <location>
        <begin position="49"/>
        <end position="167"/>
    </location>
</feature>
<feature type="signal peptide" evidence="1">
    <location>
        <begin position="1"/>
        <end position="22"/>
    </location>
</feature>
<feature type="chain" id="PRO_5038897293" description="Ricin B lectin domain-containing protein" evidence="1">
    <location>
        <begin position="23"/>
        <end position="169"/>
    </location>
</feature>
<comment type="caution">
    <text evidence="3">The sequence shown here is derived from an EMBL/GenBank/DDBJ whole genome shotgun (WGS) entry which is preliminary data.</text>
</comment>
<evidence type="ECO:0000259" key="2">
    <source>
        <dbReference type="SMART" id="SM00458"/>
    </source>
</evidence>
<reference evidence="3 4" key="1">
    <citation type="submission" date="2020-08" db="EMBL/GenBank/DDBJ databases">
        <title>Sequencing the genomes of 1000 actinobacteria strains.</title>
        <authorList>
            <person name="Klenk H.-P."/>
        </authorList>
    </citation>
    <scope>NUCLEOTIDE SEQUENCE [LARGE SCALE GENOMIC DNA]</scope>
    <source>
        <strain evidence="3 4">DSM 28967</strain>
    </source>
</reference>
<dbReference type="SMART" id="SM00458">
    <property type="entry name" value="RICIN"/>
    <property type="match status" value="1"/>
</dbReference>
<dbReference type="CDD" id="cd23415">
    <property type="entry name" value="beta-trefoil_Ricin_AH"/>
    <property type="match status" value="1"/>
</dbReference>
<dbReference type="Pfam" id="PF00652">
    <property type="entry name" value="Ricin_B_lectin"/>
    <property type="match status" value="1"/>
</dbReference>
<evidence type="ECO:0000256" key="1">
    <source>
        <dbReference type="SAM" id="SignalP"/>
    </source>
</evidence>
<dbReference type="AlphaFoldDB" id="A0A7W9JEM1"/>
<dbReference type="EMBL" id="JACHMY010000001">
    <property type="protein sequence ID" value="MBB5840742.1"/>
    <property type="molecule type" value="Genomic_DNA"/>
</dbReference>
<dbReference type="RefSeq" id="WP_184803327.1">
    <property type="nucleotide sequence ID" value="NZ_JACHMY010000001.1"/>
</dbReference>
<dbReference type="PROSITE" id="PS50231">
    <property type="entry name" value="RICIN_B_LECTIN"/>
    <property type="match status" value="1"/>
</dbReference>
<accession>A0A7W9JEM1</accession>
<keyword evidence="4" id="KW-1185">Reference proteome</keyword>
<dbReference type="InterPro" id="IPR035992">
    <property type="entry name" value="Ricin_B-like_lectins"/>
</dbReference>
<evidence type="ECO:0000313" key="4">
    <source>
        <dbReference type="Proteomes" id="UP000549971"/>
    </source>
</evidence>
<dbReference type="SUPFAM" id="SSF50370">
    <property type="entry name" value="Ricin B-like lectins"/>
    <property type="match status" value="1"/>
</dbReference>
<proteinExistence type="predicted"/>